<dbReference type="Pfam" id="PF13456">
    <property type="entry name" value="RVT_3"/>
    <property type="match status" value="1"/>
</dbReference>
<evidence type="ECO:0000259" key="4">
    <source>
        <dbReference type="Pfam" id="PF17921"/>
    </source>
</evidence>
<evidence type="ECO:0000259" key="3">
    <source>
        <dbReference type="Pfam" id="PF13456"/>
    </source>
</evidence>
<dbReference type="EMBL" id="NBNE01013536">
    <property type="protein sequence ID" value="OWY95014.1"/>
    <property type="molecule type" value="Genomic_DNA"/>
</dbReference>
<name>A0A225UPH8_9STRA</name>
<dbReference type="GO" id="GO:0003676">
    <property type="term" value="F:nucleic acid binding"/>
    <property type="evidence" value="ECO:0007669"/>
    <property type="project" value="InterPro"/>
</dbReference>
<feature type="compositionally biased region" description="Low complexity" evidence="1">
    <location>
        <begin position="346"/>
        <end position="356"/>
    </location>
</feature>
<dbReference type="InterPro" id="IPR012337">
    <property type="entry name" value="RNaseH-like_sf"/>
</dbReference>
<keyword evidence="6" id="KW-1185">Reference proteome</keyword>
<dbReference type="PANTHER" id="PTHR37984">
    <property type="entry name" value="PROTEIN CBG26694"/>
    <property type="match status" value="1"/>
</dbReference>
<accession>A0A225UPH8</accession>
<organism evidence="5 6">
    <name type="scientific">Phytophthora megakarya</name>
    <dbReference type="NCBI Taxonomy" id="4795"/>
    <lineage>
        <taxon>Eukaryota</taxon>
        <taxon>Sar</taxon>
        <taxon>Stramenopiles</taxon>
        <taxon>Oomycota</taxon>
        <taxon>Peronosporomycetes</taxon>
        <taxon>Peronosporales</taxon>
        <taxon>Peronosporaceae</taxon>
        <taxon>Phytophthora</taxon>
    </lineage>
</organism>
<evidence type="ECO:0000313" key="5">
    <source>
        <dbReference type="EMBL" id="OWY95014.1"/>
    </source>
</evidence>
<dbReference type="Gene3D" id="3.30.420.10">
    <property type="entry name" value="Ribonuclease H-like superfamily/Ribonuclease H"/>
    <property type="match status" value="1"/>
</dbReference>
<sequence>MNYHSAEKKVLALLLLLKVCYTQLAGKTLHVYTRFSTLGWVHKSQSVFGRAVQLAVLLSPWQFEVQRVREKDCSTITNFVDLDDSLALVAPPTKGSPSTRLDPSLLYAQLPHDYEGFVVSFDGSAKTEKNGGYGSCSWIVWKLPEWQIVIAASAYLEQTTVNMAEYSGMSHAVIAALEHGAEDLVIVGDSRLAIQQSLGVIAYRKDSLMTLLNRHRELVAKLKSVRYLHVVREYNAAADSLAGEALESKVSKVVLNDHRKTELKELNRIQEMIYEPSSDDIKVENASSETFAQIPRYIHAMDSDILLQRKTYADFAHQERAEVSATTRSQTKTKKKRVHFEDEIPEGTTNTEATEAVNEDSETQGQRPSADVRYEPTADDIVPVQEERRRRIAKAQDEELRWSNLKAVLRGETTAMTYKEAREAWKWVDNFVLSSDNVLYYTGVSRRKVDENQPEMSLRLVMPTTMIQEVLHNCHDSIEGGHQGVSETDYYWIGLYAHVEKHVKLCLDCSPSKSLPQLKGYSPGNVLAERPFQVVSIDFVIPLPRPRREKHCPACSFTGFVIAKAMSDTDALTVAKVF</sequence>
<dbReference type="Gene3D" id="1.10.340.70">
    <property type="match status" value="1"/>
</dbReference>
<dbReference type="SUPFAM" id="SSF53098">
    <property type="entry name" value="Ribonuclease H-like"/>
    <property type="match status" value="1"/>
</dbReference>
<feature type="region of interest" description="Disordered" evidence="1">
    <location>
        <begin position="321"/>
        <end position="371"/>
    </location>
</feature>
<dbReference type="InterPro" id="IPR050951">
    <property type="entry name" value="Retrovirus_Pol_polyprotein"/>
</dbReference>
<evidence type="ECO:0000256" key="1">
    <source>
        <dbReference type="SAM" id="MobiDB-lite"/>
    </source>
</evidence>
<feature type="domain" description="Integrase zinc-binding" evidence="4">
    <location>
        <begin position="463"/>
        <end position="513"/>
    </location>
</feature>
<proteinExistence type="predicted"/>
<evidence type="ECO:0000256" key="2">
    <source>
        <dbReference type="SAM" id="SignalP"/>
    </source>
</evidence>
<dbReference type="PANTHER" id="PTHR37984:SF5">
    <property type="entry name" value="PROTEIN NYNRIN-LIKE"/>
    <property type="match status" value="1"/>
</dbReference>
<dbReference type="InterPro" id="IPR041588">
    <property type="entry name" value="Integrase_H2C2"/>
</dbReference>
<dbReference type="Pfam" id="PF17921">
    <property type="entry name" value="Integrase_H2C2"/>
    <property type="match status" value="1"/>
</dbReference>
<dbReference type="InterPro" id="IPR002156">
    <property type="entry name" value="RNaseH_domain"/>
</dbReference>
<dbReference type="AlphaFoldDB" id="A0A225UPH8"/>
<feature type="chain" id="PRO_5011990985" evidence="2">
    <location>
        <begin position="23"/>
        <end position="578"/>
    </location>
</feature>
<evidence type="ECO:0000313" key="6">
    <source>
        <dbReference type="Proteomes" id="UP000198211"/>
    </source>
</evidence>
<gene>
    <name evidence="5" type="ORF">PHMEG_00035100</name>
</gene>
<comment type="caution">
    <text evidence="5">The sequence shown here is derived from an EMBL/GenBank/DDBJ whole genome shotgun (WGS) entry which is preliminary data.</text>
</comment>
<keyword evidence="2" id="KW-0732">Signal</keyword>
<feature type="signal peptide" evidence="2">
    <location>
        <begin position="1"/>
        <end position="22"/>
    </location>
</feature>
<dbReference type="GO" id="GO:0004523">
    <property type="term" value="F:RNA-DNA hybrid ribonuclease activity"/>
    <property type="evidence" value="ECO:0007669"/>
    <property type="project" value="InterPro"/>
</dbReference>
<protein>
    <submittedName>
        <fullName evidence="5">Uncharacterized protein</fullName>
    </submittedName>
</protein>
<reference evidence="6" key="1">
    <citation type="submission" date="2017-03" db="EMBL/GenBank/DDBJ databases">
        <title>Phytopthora megakarya and P. palmivora, two closely related causual agents of cacao black pod achieved similar genome size and gene model numbers by different mechanisms.</title>
        <authorList>
            <person name="Ali S."/>
            <person name="Shao J."/>
            <person name="Larry D.J."/>
            <person name="Kronmiller B."/>
            <person name="Shen D."/>
            <person name="Strem M.D."/>
            <person name="Melnick R.L."/>
            <person name="Guiltinan M.J."/>
            <person name="Tyler B.M."/>
            <person name="Meinhardt L.W."/>
            <person name="Bailey B.A."/>
        </authorList>
    </citation>
    <scope>NUCLEOTIDE SEQUENCE [LARGE SCALE GENOMIC DNA]</scope>
    <source>
        <strain evidence="6">zdho120</strain>
    </source>
</reference>
<dbReference type="InterPro" id="IPR036397">
    <property type="entry name" value="RNaseH_sf"/>
</dbReference>
<feature type="domain" description="RNase H type-1" evidence="3">
    <location>
        <begin position="122"/>
        <end position="244"/>
    </location>
</feature>
<dbReference type="Proteomes" id="UP000198211">
    <property type="component" value="Unassembled WGS sequence"/>
</dbReference>